<sequence>MQNQYFHPSIIKDISIKESGDFNGYQIFFTIKDQRFQFLVGNSTAFFPLAVKHFFQSHEQCTLCQDTIPAVPIGQLPCTYLQTRQDALLEFLQNDLQKYKEHQ</sequence>
<dbReference type="AlphaFoldDB" id="A0A9J6RDI0"/>
<protein>
    <submittedName>
        <fullName evidence="1">Uncharacterized protein</fullName>
    </submittedName>
</protein>
<evidence type="ECO:0000313" key="1">
    <source>
        <dbReference type="EMBL" id="MCZ0703794.1"/>
    </source>
</evidence>
<organism evidence="1 2">
    <name type="scientific">Natronobacillus azotifigens</name>
    <dbReference type="NCBI Taxonomy" id="472978"/>
    <lineage>
        <taxon>Bacteria</taxon>
        <taxon>Bacillati</taxon>
        <taxon>Bacillota</taxon>
        <taxon>Bacilli</taxon>
        <taxon>Bacillales</taxon>
        <taxon>Bacillaceae</taxon>
        <taxon>Natronobacillus</taxon>
    </lineage>
</organism>
<reference evidence="1" key="1">
    <citation type="submission" date="2022-11" db="EMBL/GenBank/DDBJ databases">
        <title>WGS of Natronobacillus azotifigens 24KS-1, an anaerobic diazotrophic haloalkaliphile from soda-rich habitats.</title>
        <authorList>
            <person name="Sorokin D.Y."/>
            <person name="Merkel A.Y."/>
        </authorList>
    </citation>
    <scope>NUCLEOTIDE SEQUENCE</scope>
    <source>
        <strain evidence="1">24KS-1</strain>
    </source>
</reference>
<evidence type="ECO:0000313" key="2">
    <source>
        <dbReference type="Proteomes" id="UP001084197"/>
    </source>
</evidence>
<proteinExistence type="predicted"/>
<keyword evidence="2" id="KW-1185">Reference proteome</keyword>
<dbReference type="Proteomes" id="UP001084197">
    <property type="component" value="Unassembled WGS sequence"/>
</dbReference>
<dbReference type="EMBL" id="JAPRAT010000022">
    <property type="protein sequence ID" value="MCZ0703794.1"/>
    <property type="molecule type" value="Genomic_DNA"/>
</dbReference>
<comment type="caution">
    <text evidence="1">The sequence shown here is derived from an EMBL/GenBank/DDBJ whole genome shotgun (WGS) entry which is preliminary data.</text>
</comment>
<gene>
    <name evidence="1" type="ORF">OWO01_11230</name>
</gene>
<accession>A0A9J6RDI0</accession>
<name>A0A9J6RDI0_9BACI</name>
<dbReference type="RefSeq" id="WP_268780559.1">
    <property type="nucleotide sequence ID" value="NZ_JAPRAT010000022.1"/>
</dbReference>